<dbReference type="Pfam" id="PF06411">
    <property type="entry name" value="HdeA"/>
    <property type="match status" value="1"/>
</dbReference>
<dbReference type="InterPro" id="IPR010486">
    <property type="entry name" value="HNS-dep_expression_A/B"/>
</dbReference>
<evidence type="ECO:0000256" key="2">
    <source>
        <dbReference type="ARBA" id="ARBA00022764"/>
    </source>
</evidence>
<accession>A0A0N0ZAB2</accession>
<dbReference type="InterPro" id="IPR038303">
    <property type="entry name" value="HdeA/HdeB_sf"/>
</dbReference>
<reference evidence="5 6" key="1">
    <citation type="submission" date="2015-07" db="EMBL/GenBank/DDBJ databases">
        <title>ATOL: Assembling a taxonomically balanced genome-scale reconstruction of the evolutionary history of the Enterobacteriaceae.</title>
        <authorList>
            <person name="Plunkett G.III."/>
            <person name="Neeno-Eckwall E.C."/>
            <person name="Glasner J.D."/>
            <person name="Perna N.T."/>
        </authorList>
    </citation>
    <scope>NUCLEOTIDE SEQUENCE [LARGE SCALE GENOMIC DNA]</scope>
    <source>
        <strain evidence="5 6">ATCC 35017</strain>
    </source>
</reference>
<dbReference type="Gene3D" id="1.10.890.10">
    <property type="entry name" value="HNS-dependent expression A"/>
    <property type="match status" value="1"/>
</dbReference>
<feature type="signal peptide" evidence="4">
    <location>
        <begin position="1"/>
        <end position="22"/>
    </location>
</feature>
<name>A0A0N0ZAB2_9GAMM</name>
<keyword evidence="3" id="KW-0143">Chaperone</keyword>
<evidence type="ECO:0000313" key="5">
    <source>
        <dbReference type="EMBL" id="KPD03285.1"/>
    </source>
</evidence>
<dbReference type="RefSeq" id="WP_053907911.1">
    <property type="nucleotide sequence ID" value="NZ_CAWMUS010000014.1"/>
</dbReference>
<organism evidence="5 6">
    <name type="scientific">Moellerella wisconsensis ATCC 35017</name>
    <dbReference type="NCBI Taxonomy" id="1354267"/>
    <lineage>
        <taxon>Bacteria</taxon>
        <taxon>Pseudomonadati</taxon>
        <taxon>Pseudomonadota</taxon>
        <taxon>Gammaproteobacteria</taxon>
        <taxon>Enterobacterales</taxon>
        <taxon>Morganellaceae</taxon>
        <taxon>Moellerella</taxon>
    </lineage>
</organism>
<dbReference type="EMBL" id="LGAA01000014">
    <property type="protein sequence ID" value="KPD03285.1"/>
    <property type="molecule type" value="Genomic_DNA"/>
</dbReference>
<feature type="chain" id="PRO_5014621364" evidence="4">
    <location>
        <begin position="23"/>
        <end position="98"/>
    </location>
</feature>
<keyword evidence="2" id="KW-0574">Periplasm</keyword>
<protein>
    <submittedName>
        <fullName evidence="5">Putative secreted protein</fullName>
    </submittedName>
</protein>
<keyword evidence="6" id="KW-1185">Reference proteome</keyword>
<evidence type="ECO:0000256" key="3">
    <source>
        <dbReference type="ARBA" id="ARBA00023186"/>
    </source>
</evidence>
<proteinExistence type="predicted"/>
<sequence length="98" mass="10836">MKKSIISLIAVLGISTACYANADQKTTPTSTPENMTCQEFIDLNPQAMTPVAFWLLSNDTVFKQGDYVALQESTIAETPKILAFCKTQPTKKLAEYKK</sequence>
<dbReference type="PROSITE" id="PS51257">
    <property type="entry name" value="PROKAR_LIPOPROTEIN"/>
    <property type="match status" value="1"/>
</dbReference>
<dbReference type="OrthoDB" id="6478401at2"/>
<evidence type="ECO:0000256" key="4">
    <source>
        <dbReference type="SAM" id="SignalP"/>
    </source>
</evidence>
<gene>
    <name evidence="5" type="ORF">M992_1418</name>
</gene>
<dbReference type="Proteomes" id="UP000053226">
    <property type="component" value="Unassembled WGS sequence"/>
</dbReference>
<dbReference type="AlphaFoldDB" id="A0A0N0ZAB2"/>
<keyword evidence="1 4" id="KW-0732">Signal</keyword>
<evidence type="ECO:0000256" key="1">
    <source>
        <dbReference type="ARBA" id="ARBA00022729"/>
    </source>
</evidence>
<evidence type="ECO:0000313" key="6">
    <source>
        <dbReference type="Proteomes" id="UP000053226"/>
    </source>
</evidence>
<comment type="caution">
    <text evidence="5">The sequence shown here is derived from an EMBL/GenBank/DDBJ whole genome shotgun (WGS) entry which is preliminary data.</text>
</comment>